<accession>E5XSU3</accession>
<gene>
    <name evidence="2" type="ORF">HMPREF9336_02565</name>
</gene>
<feature type="domain" description="DUF4439" evidence="1">
    <location>
        <begin position="11"/>
        <end position="146"/>
    </location>
</feature>
<dbReference type="InterPro" id="IPR012347">
    <property type="entry name" value="Ferritin-like"/>
</dbReference>
<dbReference type="CDD" id="cd00657">
    <property type="entry name" value="Ferritin_like"/>
    <property type="match status" value="1"/>
</dbReference>
<dbReference type="EMBL" id="ACZI02000002">
    <property type="protein sequence ID" value="EFV12620.1"/>
    <property type="molecule type" value="Genomic_DNA"/>
</dbReference>
<dbReference type="SUPFAM" id="SSF47240">
    <property type="entry name" value="Ferritin-like"/>
    <property type="match status" value="1"/>
</dbReference>
<keyword evidence="3" id="KW-1185">Reference proteome</keyword>
<dbReference type="AlphaFoldDB" id="E5XSU3"/>
<name>E5XSU3_SEGRC</name>
<dbReference type="STRING" id="679197.HMPREF9336_02565"/>
<proteinExistence type="predicted"/>
<evidence type="ECO:0000259" key="1">
    <source>
        <dbReference type="Pfam" id="PF14530"/>
    </source>
</evidence>
<evidence type="ECO:0000313" key="2">
    <source>
        <dbReference type="EMBL" id="EFV12620.1"/>
    </source>
</evidence>
<organism evidence="2 3">
    <name type="scientific">Segniliparus rugosus (strain ATCC BAA-974 / DSM 45345 / CCUG 50838 / CIP 108380 / JCM 13579 / CDC 945)</name>
    <dbReference type="NCBI Taxonomy" id="679197"/>
    <lineage>
        <taxon>Bacteria</taxon>
        <taxon>Bacillati</taxon>
        <taxon>Actinomycetota</taxon>
        <taxon>Actinomycetes</taxon>
        <taxon>Mycobacteriales</taxon>
        <taxon>Segniliparaceae</taxon>
        <taxon>Segniliparus</taxon>
    </lineage>
</organism>
<dbReference type="Proteomes" id="UP000004816">
    <property type="component" value="Unassembled WGS sequence"/>
</dbReference>
<dbReference type="InterPro" id="IPR029447">
    <property type="entry name" value="DUF4439"/>
</dbReference>
<protein>
    <recommendedName>
        <fullName evidence="1">DUF4439 domain-containing protein</fullName>
    </recommendedName>
</protein>
<dbReference type="OrthoDB" id="5192349at2"/>
<evidence type="ECO:0000313" key="3">
    <source>
        <dbReference type="Proteomes" id="UP000004816"/>
    </source>
</evidence>
<dbReference type="Gene3D" id="1.20.1260.10">
    <property type="match status" value="1"/>
</dbReference>
<dbReference type="Pfam" id="PF14530">
    <property type="entry name" value="DUF4439"/>
    <property type="match status" value="1"/>
</dbReference>
<dbReference type="InterPro" id="IPR009078">
    <property type="entry name" value="Ferritin-like_SF"/>
</dbReference>
<reference evidence="2 3" key="1">
    <citation type="journal article" date="2011" name="Stand. Genomic Sci.">
        <title>High quality draft genome sequence of Segniliparus rugosus CDC 945(T)= (ATCC BAA-974(T)).</title>
        <authorList>
            <person name="Earl A.M."/>
            <person name="Desjardins C.A."/>
            <person name="Fitzgerald M.G."/>
            <person name="Arachchi H.M."/>
            <person name="Zeng Q."/>
            <person name="Mehta T."/>
            <person name="Griggs A."/>
            <person name="Birren B.W."/>
            <person name="Toney N.C."/>
            <person name="Carr J."/>
            <person name="Posey J."/>
            <person name="Butler W.R."/>
        </authorList>
    </citation>
    <scope>NUCLEOTIDE SEQUENCE [LARGE SCALE GENOMIC DNA]</scope>
    <source>
        <strain evidence="3">ATCC BAA-974 / DSM 45345 / CCUG 50838 / CIP 108380 / JCM 13579 / CDC 945</strain>
    </source>
</reference>
<dbReference type="HOGENOM" id="CLU_125489_1_0_11"/>
<dbReference type="RefSeq" id="WP_007470991.1">
    <property type="nucleotide sequence ID" value="NZ_KI391953.1"/>
</dbReference>
<comment type="caution">
    <text evidence="2">The sequence shown here is derived from an EMBL/GenBank/DDBJ whole genome shotgun (WGS) entry which is preliminary data.</text>
</comment>
<sequence>MTGLPQQDAAALAEAVAAEHAAVFAYGVVQAYVRHPATTRLAEEIVTEHRAHRDGAAELLARSGAKTPAAAPAYTVPITVTDGPSAARLAEHVEQETAQAWRALVERATLPEVRGHGVRALGDCAVRAAQWRENLDQNPLAAPFPGEG</sequence>